<feature type="compositionally biased region" description="Pro residues" evidence="27">
    <location>
        <begin position="2059"/>
        <end position="2069"/>
    </location>
</feature>
<dbReference type="InterPro" id="IPR035898">
    <property type="entry name" value="TAZ_dom_sf"/>
</dbReference>
<dbReference type="Gene3D" id="1.10.246.20">
    <property type="entry name" value="Coactivator CBP, KIX domain"/>
    <property type="match status" value="1"/>
</dbReference>
<evidence type="ECO:0000256" key="26">
    <source>
        <dbReference type="PROSITE-ProRule" id="PRU00228"/>
    </source>
</evidence>
<feature type="compositionally biased region" description="Polar residues" evidence="27">
    <location>
        <begin position="736"/>
        <end position="757"/>
    </location>
</feature>
<dbReference type="EC" id="2.3.1.48" evidence="3"/>
<dbReference type="Gene3D" id="1.10.1630.10">
    <property type="entry name" value="Nuclear receptor coactivator, CREB-bp-like, interlocking domain"/>
    <property type="match status" value="1"/>
</dbReference>
<evidence type="ECO:0000256" key="6">
    <source>
        <dbReference type="ARBA" id="ARBA00022499"/>
    </source>
</evidence>
<feature type="compositionally biased region" description="Low complexity" evidence="27">
    <location>
        <begin position="1658"/>
        <end position="1687"/>
    </location>
</feature>
<comment type="subcellular location">
    <subcellularLocation>
        <location evidence="2">Cytoplasm</location>
    </subcellularLocation>
    <subcellularLocation>
        <location evidence="1">Nucleus</location>
    </subcellularLocation>
</comment>
<keyword evidence="8" id="KW-0808">Transferase</keyword>
<dbReference type="PRINTS" id="PR00503">
    <property type="entry name" value="BROMODOMAIN"/>
</dbReference>
<dbReference type="PANTHER" id="PTHR13808">
    <property type="entry name" value="CBP/P300-RELATED"/>
    <property type="match status" value="1"/>
</dbReference>
<feature type="compositionally biased region" description="Low complexity" evidence="27">
    <location>
        <begin position="1928"/>
        <end position="1942"/>
    </location>
</feature>
<dbReference type="SMART" id="SM01250">
    <property type="entry name" value="KAT11"/>
    <property type="match status" value="1"/>
</dbReference>
<comment type="catalytic activity">
    <reaction evidence="23">
        <text>L-lysyl-[protein] + acetyl-CoA = N(6)-acetyl-L-lysyl-[protein] + CoA + H(+)</text>
        <dbReference type="Rhea" id="RHEA:45948"/>
        <dbReference type="Rhea" id="RHEA-COMP:9752"/>
        <dbReference type="Rhea" id="RHEA-COMP:10731"/>
        <dbReference type="ChEBI" id="CHEBI:15378"/>
        <dbReference type="ChEBI" id="CHEBI:29969"/>
        <dbReference type="ChEBI" id="CHEBI:57287"/>
        <dbReference type="ChEBI" id="CHEBI:57288"/>
        <dbReference type="ChEBI" id="CHEBI:61930"/>
        <dbReference type="EC" id="2.3.1.48"/>
    </reaction>
</comment>
<dbReference type="InterPro" id="IPR001487">
    <property type="entry name" value="Bromodomain"/>
</dbReference>
<dbReference type="InterPro" id="IPR018359">
    <property type="entry name" value="Bromodomain_CS"/>
</dbReference>
<evidence type="ECO:0000259" key="31">
    <source>
        <dbReference type="PROSITE" id="PS50952"/>
    </source>
</evidence>
<evidence type="ECO:0000256" key="8">
    <source>
        <dbReference type="ARBA" id="ARBA00022679"/>
    </source>
</evidence>
<evidence type="ECO:0000256" key="18">
    <source>
        <dbReference type="ARBA" id="ARBA00023117"/>
    </source>
</evidence>
<feature type="region of interest" description="Disordered" evidence="27">
    <location>
        <begin position="1658"/>
        <end position="1755"/>
    </location>
</feature>
<dbReference type="CDD" id="cd05495">
    <property type="entry name" value="Bromo_cbp_like"/>
    <property type="match status" value="1"/>
</dbReference>
<gene>
    <name evidence="33" type="ORF">MAR_022883</name>
</gene>
<dbReference type="InterPro" id="IPR031162">
    <property type="entry name" value="CBP_P300_HAT"/>
</dbReference>
<dbReference type="InterPro" id="IPR043145">
    <property type="entry name" value="Znf_ZZ_sf"/>
</dbReference>
<evidence type="ECO:0000256" key="14">
    <source>
        <dbReference type="ARBA" id="ARBA00022853"/>
    </source>
</evidence>
<keyword evidence="18 24" id="KW-0103">Bromodomain</keyword>
<dbReference type="SMART" id="SM00291">
    <property type="entry name" value="ZnF_ZZ"/>
    <property type="match status" value="1"/>
</dbReference>
<dbReference type="InterPro" id="IPR003101">
    <property type="entry name" value="KIX_dom"/>
</dbReference>
<keyword evidence="16" id="KW-0805">Transcription regulation</keyword>
<feature type="domain" description="Bromo" evidence="28">
    <location>
        <begin position="917"/>
        <end position="983"/>
    </location>
</feature>
<feature type="domain" description="KIX" evidence="31">
    <location>
        <begin position="494"/>
        <end position="573"/>
    </location>
</feature>
<evidence type="ECO:0000259" key="29">
    <source>
        <dbReference type="PROSITE" id="PS50134"/>
    </source>
</evidence>
<keyword evidence="5" id="KW-0963">Cytoplasm</keyword>
<evidence type="ECO:0000256" key="13">
    <source>
        <dbReference type="ARBA" id="ARBA00022843"/>
    </source>
</evidence>
<dbReference type="CDD" id="cd15557">
    <property type="entry name" value="PHD_CBP_p300"/>
    <property type="match status" value="1"/>
</dbReference>
<dbReference type="Gene3D" id="1.20.920.10">
    <property type="entry name" value="Bromodomain-like"/>
    <property type="match status" value="1"/>
</dbReference>
<feature type="domain" description="CBP/p300-type HAT" evidence="32">
    <location>
        <begin position="1122"/>
        <end position="1496"/>
    </location>
</feature>
<evidence type="ECO:0000256" key="16">
    <source>
        <dbReference type="ARBA" id="ARBA00023015"/>
    </source>
</evidence>
<dbReference type="InterPro" id="IPR000197">
    <property type="entry name" value="Znf_TAZ"/>
</dbReference>
<dbReference type="Gene3D" id="3.30.60.90">
    <property type="match status" value="1"/>
</dbReference>
<accession>A0ABY7DU76</accession>
<feature type="compositionally biased region" description="Low complexity" evidence="27">
    <location>
        <begin position="1958"/>
        <end position="1996"/>
    </location>
</feature>
<dbReference type="InterPro" id="IPR010303">
    <property type="entry name" value="RING_CBP-p300"/>
</dbReference>
<dbReference type="Pfam" id="PF08214">
    <property type="entry name" value="HAT_KAT11"/>
    <property type="match status" value="2"/>
</dbReference>
<keyword evidence="11 26" id="KW-0863">Zinc-finger</keyword>
<evidence type="ECO:0000256" key="2">
    <source>
        <dbReference type="ARBA" id="ARBA00004496"/>
    </source>
</evidence>
<dbReference type="PROSITE" id="PS50014">
    <property type="entry name" value="BROMODOMAIN_2"/>
    <property type="match status" value="1"/>
</dbReference>
<feature type="compositionally biased region" description="Polar residues" evidence="27">
    <location>
        <begin position="2003"/>
        <end position="2033"/>
    </location>
</feature>
<evidence type="ECO:0000256" key="1">
    <source>
        <dbReference type="ARBA" id="ARBA00004123"/>
    </source>
</evidence>
<feature type="compositionally biased region" description="Low complexity" evidence="27">
    <location>
        <begin position="280"/>
        <end position="325"/>
    </location>
</feature>
<dbReference type="InterPro" id="IPR013178">
    <property type="entry name" value="Histone_AcTrfase_Rtt109/CBP"/>
</dbReference>
<dbReference type="InterPro" id="IPR036427">
    <property type="entry name" value="Bromodomain-like_sf"/>
</dbReference>
<feature type="compositionally biased region" description="Polar residues" evidence="27">
    <location>
        <begin position="601"/>
        <end position="619"/>
    </location>
</feature>
<dbReference type="SMART" id="SM00297">
    <property type="entry name" value="BROMO"/>
    <property type="match status" value="1"/>
</dbReference>
<feature type="domain" description="TAZ-type" evidence="29">
    <location>
        <begin position="352"/>
        <end position="439"/>
    </location>
</feature>
<feature type="region of interest" description="Disordered" evidence="27">
    <location>
        <begin position="682"/>
        <end position="703"/>
    </location>
</feature>
<dbReference type="SUPFAM" id="SSF69125">
    <property type="entry name" value="Nuclear receptor coactivator interlocking domain"/>
    <property type="match status" value="1"/>
</dbReference>
<keyword evidence="7" id="KW-0597">Phosphoprotein</keyword>
<evidence type="ECO:0000256" key="25">
    <source>
        <dbReference type="PROSITE-ProRule" id="PRU00203"/>
    </source>
</evidence>
<dbReference type="Pfam" id="PF00439">
    <property type="entry name" value="Bromodomain"/>
    <property type="match status" value="1"/>
</dbReference>
<dbReference type="InterPro" id="IPR014744">
    <property type="entry name" value="Nuc_rcpt_coact_CREBbp"/>
</dbReference>
<feature type="region of interest" description="Disordered" evidence="27">
    <location>
        <begin position="1342"/>
        <end position="1407"/>
    </location>
</feature>
<dbReference type="SUPFAM" id="SSF47040">
    <property type="entry name" value="Kix domain of CBP (creb binding protein)"/>
    <property type="match status" value="1"/>
</dbReference>
<evidence type="ECO:0000256" key="27">
    <source>
        <dbReference type="SAM" id="MobiDB-lite"/>
    </source>
</evidence>
<keyword evidence="19" id="KW-0010">Activator</keyword>
<evidence type="ECO:0000313" key="34">
    <source>
        <dbReference type="Proteomes" id="UP001164746"/>
    </source>
</evidence>
<feature type="compositionally biased region" description="Low complexity" evidence="27">
    <location>
        <begin position="336"/>
        <end position="349"/>
    </location>
</feature>
<dbReference type="CDD" id="cd02337">
    <property type="entry name" value="ZZ_CBP"/>
    <property type="match status" value="1"/>
</dbReference>
<proteinExistence type="predicted"/>
<protein>
    <recommendedName>
        <fullName evidence="3">histone acetyltransferase</fullName>
        <ecNumber evidence="3">2.3.1.48</ecNumber>
    </recommendedName>
</protein>
<keyword evidence="4" id="KW-0488">Methylation</keyword>
<dbReference type="SMART" id="SM00551">
    <property type="entry name" value="ZnF_TAZ"/>
    <property type="match status" value="2"/>
</dbReference>
<dbReference type="InterPro" id="IPR037073">
    <property type="entry name" value="Nuc_rcpt_coact_CREBbp_sf"/>
</dbReference>
<dbReference type="PROSITE" id="PS50135">
    <property type="entry name" value="ZF_ZZ_2"/>
    <property type="match status" value="1"/>
</dbReference>
<dbReference type="InterPro" id="IPR036529">
    <property type="entry name" value="KIX_dom_sf"/>
</dbReference>
<dbReference type="InterPro" id="IPR038547">
    <property type="entry name" value="RING_CBP-p300_sf"/>
</dbReference>
<evidence type="ECO:0000256" key="3">
    <source>
        <dbReference type="ARBA" id="ARBA00013184"/>
    </source>
</evidence>
<dbReference type="SUPFAM" id="SSF57850">
    <property type="entry name" value="RING/U-box"/>
    <property type="match status" value="1"/>
</dbReference>
<feature type="compositionally biased region" description="Low complexity" evidence="27">
    <location>
        <begin position="1701"/>
        <end position="1717"/>
    </location>
</feature>
<keyword evidence="21" id="KW-0539">Nucleus</keyword>
<evidence type="ECO:0000256" key="15">
    <source>
        <dbReference type="ARBA" id="ARBA00022990"/>
    </source>
</evidence>
<feature type="compositionally biased region" description="Polar residues" evidence="27">
    <location>
        <begin position="188"/>
        <end position="204"/>
    </location>
</feature>
<feature type="compositionally biased region" description="Low complexity" evidence="27">
    <location>
        <begin position="687"/>
        <end position="703"/>
    </location>
</feature>
<feature type="region of interest" description="Disordered" evidence="27">
    <location>
        <begin position="730"/>
        <end position="778"/>
    </location>
</feature>
<keyword evidence="20" id="KW-0804">Transcription</keyword>
<feature type="region of interest" description="Disordered" evidence="27">
    <location>
        <begin position="182"/>
        <end position="204"/>
    </location>
</feature>
<dbReference type="Pfam" id="PF02172">
    <property type="entry name" value="KIX"/>
    <property type="match status" value="1"/>
</dbReference>
<evidence type="ECO:0000256" key="5">
    <source>
        <dbReference type="ARBA" id="ARBA00022490"/>
    </source>
</evidence>
<name>A0ABY7DU76_MYAAR</name>
<evidence type="ECO:0000256" key="24">
    <source>
        <dbReference type="PROSITE-ProRule" id="PRU00035"/>
    </source>
</evidence>
<evidence type="ECO:0000256" key="23">
    <source>
        <dbReference type="ARBA" id="ARBA00048017"/>
    </source>
</evidence>
<dbReference type="Pfam" id="PF06001">
    <property type="entry name" value="RING_CBP-p300"/>
    <property type="match status" value="1"/>
</dbReference>
<feature type="compositionally biased region" description="Low complexity" evidence="27">
    <location>
        <begin position="758"/>
        <end position="778"/>
    </location>
</feature>
<comment type="catalytic activity">
    <reaction evidence="22">
        <text>(S)-lactoyl-CoA + L-lysyl-[protein] = N(6)-[(S)-lactoyl]-L-lysyl-[protein] + CoA + H(+)</text>
        <dbReference type="Rhea" id="RHEA:61996"/>
        <dbReference type="Rhea" id="RHEA-COMP:9752"/>
        <dbReference type="Rhea" id="RHEA-COMP:19466"/>
        <dbReference type="ChEBI" id="CHEBI:15378"/>
        <dbReference type="ChEBI" id="CHEBI:29969"/>
        <dbReference type="ChEBI" id="CHEBI:57287"/>
        <dbReference type="ChEBI" id="CHEBI:231527"/>
        <dbReference type="ChEBI" id="CHEBI:231528"/>
    </reaction>
    <physiologicalReaction direction="left-to-right" evidence="22">
        <dbReference type="Rhea" id="RHEA:61997"/>
    </physiologicalReaction>
</comment>
<feature type="region of interest" description="Disordered" evidence="27">
    <location>
        <begin position="805"/>
        <end position="901"/>
    </location>
</feature>
<evidence type="ECO:0000256" key="10">
    <source>
        <dbReference type="ARBA" id="ARBA00022737"/>
    </source>
</evidence>
<feature type="zinc finger region" description="TAZ-type" evidence="25">
    <location>
        <begin position="352"/>
        <end position="439"/>
    </location>
</feature>
<dbReference type="InterPro" id="IPR000433">
    <property type="entry name" value="Znf_ZZ"/>
</dbReference>
<sequence length="2128" mass="234785">MADIAGDGPPNKRPKLQSPALTPSGSESEFNLLLDSIADLPDELMSTDNGTTQNGTSDGNQQSHSHDSASQRHQQLSQLLSNVPTPASSSVSSSLPNTNVSMTNTALNNAVKSPLSNNLQSPPHGLVQNKQGQPLSSYLSDNAFVSSSSSFSLANSTSSTLSSMPMSSVPNNMIYSSSMSSLSVNSIPHPQNQMLNGPQYSMSGVRQPQVRGMMMSNAGNTMNQGLGNLGMSQQNLLGTLNNPQLARQPMDHAGMPNGPVGGGGYGGYNQVPQGAGGPLSAATSNYNANTNNNPSTVLSSMASPPHSMSAHIPNTQQVPQTQPVPHTGGVPGAPGGAAAAAQAAGAQPQSADPEKRKLIQQQLVLLLHAHKCQRREQNNGEACTLPHCRTMKNVLNHMTTCNAGKSCQVAHCASSRQIITHWKNCLRNDCPKAYAALGLPYNGNKATTLPGANARPTANSQGGLLGNQNNPLGVLNSTPLTSGDGLQISAQTNRGTKEWHQSVTQDLRNHLVYKLVQAIFPTPDPAALKDRRMNNLVAYARKVEGDMYETANSREEYYHFLAEKIYKIQKELEEKRLQRREQQARGGPQVPGGDGSALPGPNSNGPMANALSTVGMGNQVPDQFVNQNMVGPGMGPRMPGMQPGHPRTTPPLMSHPTNPQQMNAGINSQQFDPLGGARMPGQMMNHPQQQRQQQPQQPLLPHVQQQLQQQVSNPNMMGGNLRVMSPGVRAGKQMGGVQSQPPQSLPASNNLASMSGRSSTDSLVTSLTSLSSPSSMSYTTMSMQDSLASLTAQDRKIKLEGTMDVSTQPQTLSEVLSSPHPASSEQGPTMSTTSVVKQEPGSVHIKEEMSSVDSGSVTTPKAEPMDTGEDAKPSPTSNATSSTPVQSPAPAKPRSKKIFKPDELRQALMPTLEKLYRQDPESLPFRLPVDPDYYDIVRKPMDLSTIKKKLDTGQYKDPWEYVDDVWLMFDNAWVYNKKSSRVYKYCTKLSEVFEAEISSVMQSLGYCCGIKQSFSPQVLCCFGKQLCTISREAIYYSFQNRTNTSALLSDRYTYCEKCFLDVQGDEIELMDDPSQPSVFVDCDECGRKLHKICVLHFEPIWNNGFTCENCLKTKGAKRKENKYTAKRLPGSKLGNYLENRINTFLKKKDAGAGEVFIKVLSSSEKKVEVRPGMKAKFNQEFPGDFPYKAKSMFVFEEIDGVDVCFFGMHVQEYGSNAKFPNTRRCYISYLDSVHFFQPRQLRTAVYHEILIGYLEYAKSLGFVWAHIWACPPSEGDDYIFHCHPPEQKIPKPKRLQEWYKKMLDKALIERIVIDYKVTDLPYFEGDFWPNVLEDVIKEQESEEEEKRKREEAEAAAAEADGSAGAEECEDSSVVDSGGKKKGKSQKKKSKNNKNSQRKSNCKKLNLPLGGNDLTQKLYSTMEKHKEVFFVIRLQTQQAALNLPEIVDPDPHMSCELMDGRDNLLTLARDKHYEFSSLRRAKFSSIALLYELHNQGKESFVYTCNTCEAQVETRWHCSVCTDFDLCNTCYQKDGHNHKMDRLGFDLDDGSSGNGKQDPQENRRQSIQRCIQSLVHACGCRDANCRLPSCHKMKRVVAHTKVCRKKTNSGCPICKQLIALCCYHAKHCNEQKCQVPFCFQIKHKLRQQELQSRLQQAQLMRRRMASMQRNSQPAPAAIASSAPLSNPPSVGGGKGAGGPPPAAMQAARQAQEAAQRQAGSLGKGKPMASNMPPPQAAATGGKPQVQATMAPQWTQPTQQVPQQQPQTMPQSTMQQTFQSQPIMGQQMRTMPQRMPVPNPGMVNMNEGVPGMNPGMNTNRPPQMLQRPQGPGAPNEALEQLLRTLKSPTSPQQQQQVIQILKSYPQLMAAFIKQRNPPGQQPGVMPPGQMQPRPNNPQMQGMANMQQNPNMTSEMIWQQQQRMRQQQIGQQQGQQMGQPQQQQMGHFNQPAPFNSQRTPMGQYGQQQQQRFQGDSMPYQNQNHQMMHQVQQHQAHLKQQMAGGQPVSPQMLSQQSVNSNIMQQVRSPPSSSLHQTVRSPQPTPSQRQQLNPSPRQPQSSPHHIPPNQSPHPGMPDYNQMNDSVMLSQLQQSHNSVPQVQNPALDLGHSLQQDNEVNQLTAQDQLSRFVETL</sequence>
<evidence type="ECO:0000256" key="20">
    <source>
        <dbReference type="ARBA" id="ARBA00023163"/>
    </source>
</evidence>
<dbReference type="CDD" id="cd20910">
    <property type="entry name" value="NCBD_CREBBP-p300_like"/>
    <property type="match status" value="1"/>
</dbReference>
<evidence type="ECO:0000259" key="30">
    <source>
        <dbReference type="PROSITE" id="PS50135"/>
    </source>
</evidence>
<evidence type="ECO:0000259" key="28">
    <source>
        <dbReference type="PROSITE" id="PS50014"/>
    </source>
</evidence>
<evidence type="ECO:0000256" key="22">
    <source>
        <dbReference type="ARBA" id="ARBA00047411"/>
    </source>
</evidence>
<feature type="compositionally biased region" description="Polar residues" evidence="27">
    <location>
        <begin position="46"/>
        <end position="63"/>
    </location>
</feature>
<feature type="compositionally biased region" description="Basic and acidic residues" evidence="27">
    <location>
        <begin position="1342"/>
        <end position="1352"/>
    </location>
</feature>
<dbReference type="PROSITE" id="PS00633">
    <property type="entry name" value="BROMODOMAIN_1"/>
    <property type="match status" value="1"/>
</dbReference>
<dbReference type="PROSITE" id="PS01357">
    <property type="entry name" value="ZF_ZZ_1"/>
    <property type="match status" value="1"/>
</dbReference>
<feature type="region of interest" description="Disordered" evidence="27">
    <location>
        <begin position="578"/>
        <end position="619"/>
    </location>
</feature>
<feature type="zinc finger region" description="TAZ-type" evidence="25">
    <location>
        <begin position="1558"/>
        <end position="1639"/>
    </location>
</feature>
<evidence type="ECO:0000256" key="7">
    <source>
        <dbReference type="ARBA" id="ARBA00022553"/>
    </source>
</evidence>
<evidence type="ECO:0000256" key="17">
    <source>
        <dbReference type="ARBA" id="ARBA00023108"/>
    </source>
</evidence>
<feature type="region of interest" description="Disordered" evidence="27">
    <location>
        <begin position="450"/>
        <end position="472"/>
    </location>
</feature>
<feature type="compositionally biased region" description="Low complexity" evidence="27">
    <location>
        <begin position="873"/>
        <end position="884"/>
    </location>
</feature>
<dbReference type="PROSITE" id="PS51727">
    <property type="entry name" value="CBP_P300_HAT"/>
    <property type="match status" value="1"/>
</dbReference>
<dbReference type="Pfam" id="PF00569">
    <property type="entry name" value="ZZ"/>
    <property type="match status" value="1"/>
</dbReference>
<dbReference type="Gene3D" id="1.20.1020.10">
    <property type="entry name" value="TAZ domain"/>
    <property type="match status" value="2"/>
</dbReference>
<feature type="compositionally biased region" description="Low complexity" evidence="27">
    <location>
        <begin position="71"/>
        <end position="101"/>
    </location>
</feature>
<feature type="compositionally biased region" description="Basic residues" evidence="27">
    <location>
        <begin position="1379"/>
        <end position="1401"/>
    </location>
</feature>
<dbReference type="SUPFAM" id="SSF47370">
    <property type="entry name" value="Bromodomain"/>
    <property type="match status" value="1"/>
</dbReference>
<evidence type="ECO:0000256" key="12">
    <source>
        <dbReference type="ARBA" id="ARBA00022833"/>
    </source>
</evidence>
<dbReference type="PROSITE" id="PS50952">
    <property type="entry name" value="KIX"/>
    <property type="match status" value="1"/>
</dbReference>
<dbReference type="CDD" id="cd15802">
    <property type="entry name" value="RING_CBP-p300"/>
    <property type="match status" value="1"/>
</dbReference>
<evidence type="ECO:0000256" key="19">
    <source>
        <dbReference type="ARBA" id="ARBA00023159"/>
    </source>
</evidence>
<keyword evidence="6" id="KW-1017">Isopeptide bond</keyword>
<dbReference type="Pfam" id="PF23570">
    <property type="entry name" value="PHD_P300"/>
    <property type="match status" value="1"/>
</dbReference>
<dbReference type="InterPro" id="IPR056484">
    <property type="entry name" value="PHD_P300"/>
</dbReference>
<keyword evidence="12 25" id="KW-0862">Zinc</keyword>
<evidence type="ECO:0000313" key="33">
    <source>
        <dbReference type="EMBL" id="WAQ98510.1"/>
    </source>
</evidence>
<dbReference type="EMBL" id="CP111014">
    <property type="protein sequence ID" value="WAQ98510.1"/>
    <property type="molecule type" value="Genomic_DNA"/>
</dbReference>
<evidence type="ECO:0000256" key="4">
    <source>
        <dbReference type="ARBA" id="ARBA00022481"/>
    </source>
</evidence>
<feature type="compositionally biased region" description="Polar residues" evidence="27">
    <location>
        <begin position="19"/>
        <end position="29"/>
    </location>
</feature>
<dbReference type="Proteomes" id="UP001164746">
    <property type="component" value="Chromosome 3"/>
</dbReference>
<feature type="region of interest" description="Disordered" evidence="27">
    <location>
        <begin position="1"/>
        <end position="101"/>
    </location>
</feature>
<keyword evidence="13" id="KW-0832">Ubl conjugation</keyword>
<evidence type="ECO:0000256" key="11">
    <source>
        <dbReference type="ARBA" id="ARBA00022771"/>
    </source>
</evidence>
<dbReference type="SUPFAM" id="SSF57933">
    <property type="entry name" value="TAZ domain"/>
    <property type="match status" value="2"/>
</dbReference>
<feature type="compositionally biased region" description="Low complexity" evidence="27">
    <location>
        <begin position="1354"/>
        <end position="1365"/>
    </location>
</feature>
<dbReference type="PANTHER" id="PTHR13808:SF1">
    <property type="entry name" value="HISTONE ACETYLTRANSFERASE"/>
    <property type="match status" value="1"/>
</dbReference>
<keyword evidence="34" id="KW-1185">Reference proteome</keyword>
<feature type="domain" description="ZZ-type" evidence="30">
    <location>
        <begin position="1498"/>
        <end position="1546"/>
    </location>
</feature>
<keyword evidence="9 25" id="KW-0479">Metal-binding</keyword>
<feature type="domain" description="TAZ-type" evidence="29">
    <location>
        <begin position="1558"/>
        <end position="1639"/>
    </location>
</feature>
<dbReference type="Gene3D" id="2.10.110.40">
    <property type="match status" value="1"/>
</dbReference>
<evidence type="ECO:0000256" key="21">
    <source>
        <dbReference type="ARBA" id="ARBA00023242"/>
    </source>
</evidence>
<dbReference type="Pfam" id="PF02135">
    <property type="entry name" value="zf-TAZ"/>
    <property type="match status" value="2"/>
</dbReference>
<feature type="compositionally biased region" description="Low complexity" evidence="27">
    <location>
        <begin position="2034"/>
        <end position="2058"/>
    </location>
</feature>
<feature type="compositionally biased region" description="Polar residues" evidence="27">
    <location>
        <begin position="805"/>
        <end position="836"/>
    </location>
</feature>
<feature type="region of interest" description="Disordered" evidence="27">
    <location>
        <begin position="1928"/>
        <end position="2076"/>
    </location>
</feature>
<reference evidence="33" key="1">
    <citation type="submission" date="2022-11" db="EMBL/GenBank/DDBJ databases">
        <title>Centuries of genome instability and evolution in soft-shell clam transmissible cancer (bioRxiv).</title>
        <authorList>
            <person name="Hart S.F.M."/>
            <person name="Yonemitsu M.A."/>
            <person name="Giersch R.M."/>
            <person name="Beal B.F."/>
            <person name="Arriagada G."/>
            <person name="Davis B.W."/>
            <person name="Ostrander E.A."/>
            <person name="Goff S.P."/>
            <person name="Metzger M.J."/>
        </authorList>
    </citation>
    <scope>NUCLEOTIDE SEQUENCE</scope>
    <source>
        <strain evidence="33">MELC-2E11</strain>
        <tissue evidence="33">Siphon/mantle</tissue>
    </source>
</reference>
<keyword evidence="10" id="KW-0677">Repeat</keyword>
<dbReference type="PROSITE" id="PS50134">
    <property type="entry name" value="ZF_TAZ"/>
    <property type="match status" value="2"/>
</dbReference>
<dbReference type="Pfam" id="PF09030">
    <property type="entry name" value="Creb_binding"/>
    <property type="match status" value="1"/>
</dbReference>
<keyword evidence="17" id="KW-0090">Biological rhythms</keyword>
<organism evidence="33 34">
    <name type="scientific">Mya arenaria</name>
    <name type="common">Soft-shell clam</name>
    <dbReference type="NCBI Taxonomy" id="6604"/>
    <lineage>
        <taxon>Eukaryota</taxon>
        <taxon>Metazoa</taxon>
        <taxon>Spiralia</taxon>
        <taxon>Lophotrochozoa</taxon>
        <taxon>Mollusca</taxon>
        <taxon>Bivalvia</taxon>
        <taxon>Autobranchia</taxon>
        <taxon>Heteroconchia</taxon>
        <taxon>Euheterodonta</taxon>
        <taxon>Imparidentia</taxon>
        <taxon>Neoheterodontei</taxon>
        <taxon>Myida</taxon>
        <taxon>Myoidea</taxon>
        <taxon>Myidae</taxon>
        <taxon>Mya</taxon>
    </lineage>
</organism>
<dbReference type="InterPro" id="IPR009110">
    <property type="entry name" value="Nuc_rcpt_coact"/>
</dbReference>
<evidence type="ECO:0000259" key="32">
    <source>
        <dbReference type="PROSITE" id="PS51727"/>
    </source>
</evidence>
<keyword evidence="14" id="KW-0156">Chromatin regulator</keyword>
<feature type="region of interest" description="Disordered" evidence="27">
    <location>
        <begin position="244"/>
        <end position="354"/>
    </location>
</feature>
<keyword evidence="15" id="KW-0007">Acetylation</keyword>
<evidence type="ECO:0000256" key="9">
    <source>
        <dbReference type="ARBA" id="ARBA00022723"/>
    </source>
</evidence>